<keyword evidence="5 7" id="KW-1133">Transmembrane helix</keyword>
<dbReference type="SUPFAM" id="SSF161098">
    <property type="entry name" value="MetI-like"/>
    <property type="match status" value="1"/>
</dbReference>
<evidence type="ECO:0000313" key="9">
    <source>
        <dbReference type="EMBL" id="ALC80486.1"/>
    </source>
</evidence>
<dbReference type="EMBL" id="CP012600">
    <property type="protein sequence ID" value="ALC80486.1"/>
    <property type="molecule type" value="Genomic_DNA"/>
</dbReference>
<comment type="subcellular location">
    <subcellularLocation>
        <location evidence="1 7">Cell membrane</location>
        <topology evidence="1 7">Multi-pass membrane protein</topology>
    </subcellularLocation>
</comment>
<dbReference type="PATRIC" id="fig|1441095.3.peg.423"/>
<keyword evidence="2 7" id="KW-0813">Transport</keyword>
<proteinExistence type="inferred from homology"/>
<feature type="transmembrane region" description="Helical" evidence="7">
    <location>
        <begin position="117"/>
        <end position="139"/>
    </location>
</feature>
<dbReference type="PROSITE" id="PS50928">
    <property type="entry name" value="ABC_TM1"/>
    <property type="match status" value="1"/>
</dbReference>
<feature type="transmembrane region" description="Helical" evidence="7">
    <location>
        <begin position="203"/>
        <end position="229"/>
    </location>
</feature>
<dbReference type="RefSeq" id="WP_053602219.1">
    <property type="nucleotide sequence ID" value="NZ_CP012600.1"/>
</dbReference>
<feature type="transmembrane region" description="Helical" evidence="7">
    <location>
        <begin position="20"/>
        <end position="41"/>
    </location>
</feature>
<reference evidence="10" key="1">
    <citation type="submission" date="2015-08" db="EMBL/GenBank/DDBJ databases">
        <title>Genome sequencing project for genomic taxonomy and phylogenomics of Bacillus-like bacteria.</title>
        <authorList>
            <person name="Liu B."/>
            <person name="Wang J."/>
            <person name="Zhu Y."/>
            <person name="Liu G."/>
            <person name="Chen Q."/>
            <person name="Chen Z."/>
            <person name="Lan J."/>
            <person name="Che J."/>
            <person name="Ge C."/>
            <person name="Shi H."/>
            <person name="Pan Z."/>
            <person name="Liu X."/>
        </authorList>
    </citation>
    <scope>NUCLEOTIDE SEQUENCE [LARGE SCALE GENOMIC DNA]</scope>
    <source>
        <strain evidence="10">FJAT-4402</strain>
    </source>
</reference>
<gene>
    <name evidence="9" type="ORF">AM592_01965</name>
</gene>
<dbReference type="InterPro" id="IPR025966">
    <property type="entry name" value="OppC_N"/>
</dbReference>
<evidence type="ECO:0000256" key="4">
    <source>
        <dbReference type="ARBA" id="ARBA00022692"/>
    </source>
</evidence>
<keyword evidence="10" id="KW-1185">Reference proteome</keyword>
<evidence type="ECO:0000256" key="1">
    <source>
        <dbReference type="ARBA" id="ARBA00004651"/>
    </source>
</evidence>
<dbReference type="Proteomes" id="UP000067625">
    <property type="component" value="Chromosome"/>
</dbReference>
<accession>A0A0M3R8Y5</accession>
<dbReference type="Gene3D" id="1.10.3720.10">
    <property type="entry name" value="MetI-like"/>
    <property type="match status" value="1"/>
</dbReference>
<dbReference type="InterPro" id="IPR050366">
    <property type="entry name" value="BP-dependent_transpt_permease"/>
</dbReference>
<feature type="domain" description="ABC transmembrane type-1" evidence="8">
    <location>
        <begin position="86"/>
        <end position="272"/>
    </location>
</feature>
<evidence type="ECO:0000256" key="7">
    <source>
        <dbReference type="RuleBase" id="RU363032"/>
    </source>
</evidence>
<evidence type="ECO:0000256" key="3">
    <source>
        <dbReference type="ARBA" id="ARBA00022475"/>
    </source>
</evidence>
<comment type="similarity">
    <text evidence="7">Belongs to the binding-protein-dependent transport system permease family.</text>
</comment>
<organism evidence="9 10">
    <name type="scientific">Bacillus gobiensis</name>
    <dbReference type="NCBI Taxonomy" id="1441095"/>
    <lineage>
        <taxon>Bacteria</taxon>
        <taxon>Bacillati</taxon>
        <taxon>Bacillota</taxon>
        <taxon>Bacilli</taxon>
        <taxon>Bacillales</taxon>
        <taxon>Bacillaceae</taxon>
        <taxon>Bacillus</taxon>
    </lineage>
</organism>
<feature type="transmembrane region" description="Helical" evidence="7">
    <location>
        <begin position="86"/>
        <end position="110"/>
    </location>
</feature>
<dbReference type="Pfam" id="PF00528">
    <property type="entry name" value="BPD_transp_1"/>
    <property type="match status" value="1"/>
</dbReference>
<dbReference type="PANTHER" id="PTHR43386">
    <property type="entry name" value="OLIGOPEPTIDE TRANSPORT SYSTEM PERMEASE PROTEIN APPC"/>
    <property type="match status" value="1"/>
</dbReference>
<evidence type="ECO:0000259" key="8">
    <source>
        <dbReference type="PROSITE" id="PS50928"/>
    </source>
</evidence>
<dbReference type="STRING" id="1441095.AM592_01965"/>
<dbReference type="InterPro" id="IPR000515">
    <property type="entry name" value="MetI-like"/>
</dbReference>
<feature type="transmembrane region" description="Helical" evidence="7">
    <location>
        <begin position="249"/>
        <end position="271"/>
    </location>
</feature>
<evidence type="ECO:0000313" key="10">
    <source>
        <dbReference type="Proteomes" id="UP000067625"/>
    </source>
</evidence>
<evidence type="ECO:0000256" key="5">
    <source>
        <dbReference type="ARBA" id="ARBA00022989"/>
    </source>
</evidence>
<keyword evidence="6 7" id="KW-0472">Membrane</keyword>
<sequence>MSSESQLKLAFKAFLKDKLAAGAAIFILLSFVVALFAQWIAPLDPTDVPDPSKRLVPPGSEGFLLGTDQQGRDILSRLIFGTQTTLISAILPVLISAAISLIIGITAGYFQGWVGNVLMRIMDVFFAFPAVLLAIAIAAILGPGILNVMIAMVIVRIPYMARVVYTDTVQESQKEYVEAAKAFGVKPREIMFKQILPNVLPSLIIYSTTILGVTITTVAGLSFIGLGVQPPVADWGRMASDGSDVLIQGYPHVTFLPGLAIAMLSLAFSMVGDGLRDAFDPYERSKMKFTLRKRKKAA</sequence>
<dbReference type="PANTHER" id="PTHR43386:SF25">
    <property type="entry name" value="PEPTIDE ABC TRANSPORTER PERMEASE PROTEIN"/>
    <property type="match status" value="1"/>
</dbReference>
<keyword evidence="3" id="KW-1003">Cell membrane</keyword>
<protein>
    <recommendedName>
        <fullName evidence="8">ABC transmembrane type-1 domain-containing protein</fullName>
    </recommendedName>
</protein>
<dbReference type="AlphaFoldDB" id="A0A0M3R8Y5"/>
<dbReference type="CDD" id="cd06261">
    <property type="entry name" value="TM_PBP2"/>
    <property type="match status" value="1"/>
</dbReference>
<evidence type="ECO:0000256" key="2">
    <source>
        <dbReference type="ARBA" id="ARBA00022448"/>
    </source>
</evidence>
<dbReference type="OrthoDB" id="9797472at2"/>
<dbReference type="GO" id="GO:0055085">
    <property type="term" value="P:transmembrane transport"/>
    <property type="evidence" value="ECO:0007669"/>
    <property type="project" value="InterPro"/>
</dbReference>
<dbReference type="Pfam" id="PF12911">
    <property type="entry name" value="OppC_N"/>
    <property type="match status" value="1"/>
</dbReference>
<evidence type="ECO:0000256" key="6">
    <source>
        <dbReference type="ARBA" id="ARBA00023136"/>
    </source>
</evidence>
<keyword evidence="4 7" id="KW-0812">Transmembrane</keyword>
<name>A0A0M3R8Y5_9BACI</name>
<dbReference type="InterPro" id="IPR035906">
    <property type="entry name" value="MetI-like_sf"/>
</dbReference>
<dbReference type="GO" id="GO:0005886">
    <property type="term" value="C:plasma membrane"/>
    <property type="evidence" value="ECO:0007669"/>
    <property type="project" value="UniProtKB-SubCell"/>
</dbReference>
<reference evidence="9 10" key="2">
    <citation type="journal article" date="2016" name="Int. J. Syst. Evol. Microbiol.">
        <title>Bacillus gobiensis sp. nov., isolated from a soil sample.</title>
        <authorList>
            <person name="Liu B."/>
            <person name="Liu G.H."/>
            <person name="Cetin S."/>
            <person name="Schumann P."/>
            <person name="Pan Z.Z."/>
            <person name="Chen Q.Q."/>
        </authorList>
    </citation>
    <scope>NUCLEOTIDE SEQUENCE [LARGE SCALE GENOMIC DNA]</scope>
    <source>
        <strain evidence="9 10">FJAT-4402</strain>
    </source>
</reference>